<dbReference type="PANTHER" id="PTHR30126:SF40">
    <property type="entry name" value="HTH-TYPE TRANSCRIPTIONAL REGULATOR GLTR"/>
    <property type="match status" value="1"/>
</dbReference>
<evidence type="ECO:0000256" key="4">
    <source>
        <dbReference type="ARBA" id="ARBA00023163"/>
    </source>
</evidence>
<evidence type="ECO:0000313" key="9">
    <source>
        <dbReference type="Proteomes" id="UP000298781"/>
    </source>
</evidence>
<dbReference type="InterPro" id="IPR005119">
    <property type="entry name" value="LysR_subst-bd"/>
</dbReference>
<dbReference type="FunFam" id="1.10.10.10:FF:000001">
    <property type="entry name" value="LysR family transcriptional regulator"/>
    <property type="match status" value="1"/>
</dbReference>
<feature type="compositionally biased region" description="Basic and acidic residues" evidence="5">
    <location>
        <begin position="1"/>
        <end position="25"/>
    </location>
</feature>
<dbReference type="GO" id="GO:0000976">
    <property type="term" value="F:transcription cis-regulatory region binding"/>
    <property type="evidence" value="ECO:0007669"/>
    <property type="project" value="TreeGrafter"/>
</dbReference>
<proteinExistence type="inferred from homology"/>
<evidence type="ECO:0000256" key="5">
    <source>
        <dbReference type="SAM" id="MobiDB-lite"/>
    </source>
</evidence>
<dbReference type="Gene3D" id="1.10.10.10">
    <property type="entry name" value="Winged helix-like DNA-binding domain superfamily/Winged helix DNA-binding domain"/>
    <property type="match status" value="1"/>
</dbReference>
<keyword evidence="3" id="KW-0238">DNA-binding</keyword>
<dbReference type="Pfam" id="PF00126">
    <property type="entry name" value="HTH_1"/>
    <property type="match status" value="1"/>
</dbReference>
<evidence type="ECO:0000256" key="2">
    <source>
        <dbReference type="ARBA" id="ARBA00023015"/>
    </source>
</evidence>
<accession>A0A4D7AUW8</accession>
<organism evidence="8 9">
    <name type="scientific">Phreatobacter stygius</name>
    <dbReference type="NCBI Taxonomy" id="1940610"/>
    <lineage>
        <taxon>Bacteria</taxon>
        <taxon>Pseudomonadati</taxon>
        <taxon>Pseudomonadota</taxon>
        <taxon>Alphaproteobacteria</taxon>
        <taxon>Hyphomicrobiales</taxon>
        <taxon>Phreatobacteraceae</taxon>
        <taxon>Phreatobacter</taxon>
    </lineage>
</organism>
<sequence>MVARGRDGRNRGRGRDGRAPREHAAVRLPGSSSACRKLHRARRGGALSLSMLLASSFVEVIILLIAIRFLHAMDSDALLTFVTIHQANGFSRAAEILGRSQPAISRRIALLEDELGVPVFERAAGGVVLSQAGRALLPHAERVLAALRDAENAIDTMRTETAGRVSIVAVGTLAGTNLTTILKRFVTDHPKIDLSISTATSAEVSDLVRRGEAMIGLRYLLDTAPDIICEHIASETMVVVCAAEHRFAGKTLASLATLSGEPWFAFRNAYDQRETFADNIFAQFQARGIAEIRWTPVDSLNAKKRLIEAGLGLALLPESAIDEELRAGSLATIRLADLDVANPVFAVVRRGGYLSAATLNLLALLRNAPSLAGKPVLSRQSQT</sequence>
<evidence type="ECO:0000256" key="1">
    <source>
        <dbReference type="ARBA" id="ARBA00009437"/>
    </source>
</evidence>
<keyword evidence="6" id="KW-0472">Membrane</keyword>
<dbReference type="InterPro" id="IPR036388">
    <property type="entry name" value="WH-like_DNA-bd_sf"/>
</dbReference>
<dbReference type="SUPFAM" id="SSF46785">
    <property type="entry name" value="Winged helix' DNA-binding domain"/>
    <property type="match status" value="1"/>
</dbReference>
<dbReference type="SUPFAM" id="SSF53850">
    <property type="entry name" value="Periplasmic binding protein-like II"/>
    <property type="match status" value="1"/>
</dbReference>
<dbReference type="Gene3D" id="3.40.190.10">
    <property type="entry name" value="Periplasmic binding protein-like II"/>
    <property type="match status" value="2"/>
</dbReference>
<dbReference type="PROSITE" id="PS50931">
    <property type="entry name" value="HTH_LYSR"/>
    <property type="match status" value="1"/>
</dbReference>
<keyword evidence="4" id="KW-0804">Transcription</keyword>
<dbReference type="CDD" id="cd05466">
    <property type="entry name" value="PBP2_LTTR_substrate"/>
    <property type="match status" value="1"/>
</dbReference>
<dbReference type="Proteomes" id="UP000298781">
    <property type="component" value="Chromosome"/>
</dbReference>
<dbReference type="OrthoDB" id="5297263at2"/>
<evidence type="ECO:0000259" key="7">
    <source>
        <dbReference type="PROSITE" id="PS50931"/>
    </source>
</evidence>
<keyword evidence="9" id="KW-1185">Reference proteome</keyword>
<dbReference type="GO" id="GO:0003700">
    <property type="term" value="F:DNA-binding transcription factor activity"/>
    <property type="evidence" value="ECO:0007669"/>
    <property type="project" value="InterPro"/>
</dbReference>
<evidence type="ECO:0000256" key="3">
    <source>
        <dbReference type="ARBA" id="ARBA00023125"/>
    </source>
</evidence>
<evidence type="ECO:0000313" key="8">
    <source>
        <dbReference type="EMBL" id="QCI63501.1"/>
    </source>
</evidence>
<dbReference type="PANTHER" id="PTHR30126">
    <property type="entry name" value="HTH-TYPE TRANSCRIPTIONAL REGULATOR"/>
    <property type="match status" value="1"/>
</dbReference>
<feature type="transmembrane region" description="Helical" evidence="6">
    <location>
        <begin position="46"/>
        <end position="70"/>
    </location>
</feature>
<protein>
    <submittedName>
        <fullName evidence="8">LysR family transcriptional regulator</fullName>
    </submittedName>
</protein>
<dbReference type="PRINTS" id="PR00039">
    <property type="entry name" value="HTHLYSR"/>
</dbReference>
<feature type="region of interest" description="Disordered" evidence="5">
    <location>
        <begin position="1"/>
        <end position="30"/>
    </location>
</feature>
<name>A0A4D7AUW8_9HYPH</name>
<dbReference type="Pfam" id="PF03466">
    <property type="entry name" value="LysR_substrate"/>
    <property type="match status" value="1"/>
</dbReference>
<evidence type="ECO:0000256" key="6">
    <source>
        <dbReference type="SAM" id="Phobius"/>
    </source>
</evidence>
<dbReference type="KEGG" id="pstg:E8M01_04170"/>
<dbReference type="InterPro" id="IPR036390">
    <property type="entry name" value="WH_DNA-bd_sf"/>
</dbReference>
<gene>
    <name evidence="8" type="ORF">E8M01_04170</name>
</gene>
<keyword evidence="6" id="KW-0812">Transmembrane</keyword>
<dbReference type="InterPro" id="IPR000847">
    <property type="entry name" value="LysR_HTH_N"/>
</dbReference>
<keyword evidence="6" id="KW-1133">Transmembrane helix</keyword>
<dbReference type="EMBL" id="CP039690">
    <property type="protein sequence ID" value="QCI63501.1"/>
    <property type="molecule type" value="Genomic_DNA"/>
</dbReference>
<keyword evidence="2" id="KW-0805">Transcription regulation</keyword>
<feature type="domain" description="HTH lysR-type" evidence="7">
    <location>
        <begin position="73"/>
        <end position="130"/>
    </location>
</feature>
<dbReference type="AlphaFoldDB" id="A0A4D7AUW8"/>
<reference evidence="8 9" key="1">
    <citation type="submission" date="2019-04" db="EMBL/GenBank/DDBJ databases">
        <title>Phreatobacter aquaticus sp. nov.</title>
        <authorList>
            <person name="Choi A."/>
        </authorList>
    </citation>
    <scope>NUCLEOTIDE SEQUENCE [LARGE SCALE GENOMIC DNA]</scope>
    <source>
        <strain evidence="8 9">KCTC 52518</strain>
    </source>
</reference>
<comment type="similarity">
    <text evidence="1">Belongs to the LysR transcriptional regulatory family.</text>
</comment>